<keyword evidence="5 8" id="KW-0812">Transmembrane</keyword>
<evidence type="ECO:0000256" key="1">
    <source>
        <dbReference type="ARBA" id="ARBA00003279"/>
    </source>
</evidence>
<feature type="transmembrane region" description="Helical" evidence="8">
    <location>
        <begin position="42"/>
        <end position="63"/>
    </location>
</feature>
<gene>
    <name evidence="10" type="ORF">HW561_14925</name>
</gene>
<dbReference type="PANTHER" id="PTHR23504">
    <property type="entry name" value="MAJOR FACILITATOR SUPERFAMILY DOMAIN-CONTAINING PROTEIN 10"/>
    <property type="match status" value="1"/>
</dbReference>
<dbReference type="RefSeq" id="WP_176866138.1">
    <property type="nucleotide sequence ID" value="NZ_JABXWT010000009.1"/>
</dbReference>
<dbReference type="EMBL" id="JABXWT010000009">
    <property type="protein sequence ID" value="NVO57084.1"/>
    <property type="molecule type" value="Genomic_DNA"/>
</dbReference>
<dbReference type="Gene3D" id="1.20.1250.20">
    <property type="entry name" value="MFS general substrate transporter like domains"/>
    <property type="match status" value="1"/>
</dbReference>
<feature type="transmembrane region" description="Helical" evidence="8">
    <location>
        <begin position="280"/>
        <end position="297"/>
    </location>
</feature>
<keyword evidence="11" id="KW-1185">Reference proteome</keyword>
<dbReference type="InterPro" id="IPR036259">
    <property type="entry name" value="MFS_trans_sf"/>
</dbReference>
<feature type="transmembrane region" description="Helical" evidence="8">
    <location>
        <begin position="303"/>
        <end position="321"/>
    </location>
</feature>
<feature type="transmembrane region" description="Helical" evidence="8">
    <location>
        <begin position="133"/>
        <end position="157"/>
    </location>
</feature>
<evidence type="ECO:0000256" key="7">
    <source>
        <dbReference type="ARBA" id="ARBA00023136"/>
    </source>
</evidence>
<comment type="function">
    <text evidence="1">Resistance to tetracycline by an active tetracycline efflux. This is an energy-dependent process that decreases the accumulation of the antibiotic in whole cells. This protein functions as a metal-tetracycline/H(+) antiporter.</text>
</comment>
<feature type="transmembrane region" description="Helical" evidence="8">
    <location>
        <begin position="75"/>
        <end position="98"/>
    </location>
</feature>
<sequence>MRLPFAFVLSTVMIDAMGIGLVMPIMPQLIVEVQGGTLANAAIWGGILSTAFAAMQFVFGPILGNLSDAYGRRVVLLVSLFVMALDYVVMAIAGSIWLLLIGRIVGGITAATHSTAAAFMADVSKPHEKAANFGLLGAAFGVGFVLGPVMGGLLSGYGTRAPFWAAAALSALIFGVGLLVMPETVSDKTRRSFSLRRANPVNSLRAIAALPGIRPMLWVYFLYSVSIYVYPAIWSYFTTERFGWSPQMIGLSLGVYGIGMAAVQGGLIRPAARYLGERMTIIWGMVFEIISFALLAFLTNGMIALLLIPITALGAVITPALQAMMSRATPDSQQGELQGVLAALSALSMVISPLLMTSVFAQFIRPDTAIYLPGAPFLLALVLMLGGFFLFWRSRPVVA</sequence>
<dbReference type="PROSITE" id="PS50850">
    <property type="entry name" value="MFS"/>
    <property type="match status" value="1"/>
</dbReference>
<evidence type="ECO:0000256" key="3">
    <source>
        <dbReference type="ARBA" id="ARBA00007520"/>
    </source>
</evidence>
<dbReference type="InterPro" id="IPR001958">
    <property type="entry name" value="Tet-R_TetA/multi-R_MdtG-like"/>
</dbReference>
<feature type="transmembrane region" description="Helical" evidence="8">
    <location>
        <begin position="217"/>
        <end position="237"/>
    </location>
</feature>
<proteinExistence type="inferred from homology"/>
<keyword evidence="6 8" id="KW-1133">Transmembrane helix</keyword>
<evidence type="ECO:0000256" key="4">
    <source>
        <dbReference type="ARBA" id="ARBA00022448"/>
    </source>
</evidence>
<dbReference type="Pfam" id="PF07690">
    <property type="entry name" value="MFS_1"/>
    <property type="match status" value="1"/>
</dbReference>
<evidence type="ECO:0000256" key="6">
    <source>
        <dbReference type="ARBA" id="ARBA00022989"/>
    </source>
</evidence>
<dbReference type="CDD" id="cd17388">
    <property type="entry name" value="MFS_TetA"/>
    <property type="match status" value="1"/>
</dbReference>
<feature type="transmembrane region" description="Helical" evidence="8">
    <location>
        <begin position="163"/>
        <end position="181"/>
    </location>
</feature>
<evidence type="ECO:0000256" key="5">
    <source>
        <dbReference type="ARBA" id="ARBA00022692"/>
    </source>
</evidence>
<feature type="transmembrane region" description="Helical" evidence="8">
    <location>
        <begin position="370"/>
        <end position="392"/>
    </location>
</feature>
<feature type="domain" description="Major facilitator superfamily (MFS) profile" evidence="9">
    <location>
        <begin position="4"/>
        <end position="398"/>
    </location>
</feature>
<reference evidence="10 11" key="1">
    <citation type="submission" date="2020-06" db="EMBL/GenBank/DDBJ databases">
        <authorList>
            <person name="Cao W.R."/>
        </authorList>
    </citation>
    <scope>NUCLEOTIDE SEQUENCE [LARGE SCALE GENOMIC DNA]</scope>
    <source>
        <strain evidence="10 11">B1Z28</strain>
    </source>
</reference>
<dbReference type="PANTHER" id="PTHR23504:SF15">
    <property type="entry name" value="MAJOR FACILITATOR SUPERFAMILY (MFS) PROFILE DOMAIN-CONTAINING PROTEIN"/>
    <property type="match status" value="1"/>
</dbReference>
<dbReference type="PRINTS" id="PR01035">
    <property type="entry name" value="TCRTETA"/>
</dbReference>
<evidence type="ECO:0000256" key="2">
    <source>
        <dbReference type="ARBA" id="ARBA00004141"/>
    </source>
</evidence>
<dbReference type="Proteomes" id="UP000630805">
    <property type="component" value="Unassembled WGS sequence"/>
</dbReference>
<keyword evidence="7 8" id="KW-0472">Membrane</keyword>
<protein>
    <submittedName>
        <fullName evidence="10">TCR/Tet family MFS transporter</fullName>
    </submittedName>
</protein>
<evidence type="ECO:0000313" key="10">
    <source>
        <dbReference type="EMBL" id="NVO57084.1"/>
    </source>
</evidence>
<dbReference type="InterPro" id="IPR020846">
    <property type="entry name" value="MFS_dom"/>
</dbReference>
<comment type="similarity">
    <text evidence="3">Belongs to the major facilitator superfamily. TCR/Tet family.</text>
</comment>
<comment type="subcellular location">
    <subcellularLocation>
        <location evidence="2">Membrane</location>
        <topology evidence="2">Multi-pass membrane protein</topology>
    </subcellularLocation>
</comment>
<organism evidence="10 11">
    <name type="scientific">Ruegeria haliotis</name>
    <dbReference type="NCBI Taxonomy" id="2747601"/>
    <lineage>
        <taxon>Bacteria</taxon>
        <taxon>Pseudomonadati</taxon>
        <taxon>Pseudomonadota</taxon>
        <taxon>Alphaproteobacteria</taxon>
        <taxon>Rhodobacterales</taxon>
        <taxon>Roseobacteraceae</taxon>
        <taxon>Ruegeria</taxon>
    </lineage>
</organism>
<evidence type="ECO:0000259" key="9">
    <source>
        <dbReference type="PROSITE" id="PS50850"/>
    </source>
</evidence>
<dbReference type="PROSITE" id="PS00216">
    <property type="entry name" value="SUGAR_TRANSPORT_1"/>
    <property type="match status" value="1"/>
</dbReference>
<accession>A0ABX2PSE1</accession>
<name>A0ABX2PSE1_9RHOB</name>
<evidence type="ECO:0000256" key="8">
    <source>
        <dbReference type="SAM" id="Phobius"/>
    </source>
</evidence>
<feature type="transmembrane region" description="Helical" evidence="8">
    <location>
        <begin position="249"/>
        <end position="268"/>
    </location>
</feature>
<dbReference type="SUPFAM" id="SSF103473">
    <property type="entry name" value="MFS general substrate transporter"/>
    <property type="match status" value="1"/>
</dbReference>
<dbReference type="InterPro" id="IPR011701">
    <property type="entry name" value="MFS"/>
</dbReference>
<dbReference type="InterPro" id="IPR005829">
    <property type="entry name" value="Sugar_transporter_CS"/>
</dbReference>
<keyword evidence="4" id="KW-0813">Transport</keyword>
<feature type="transmembrane region" description="Helical" evidence="8">
    <location>
        <begin position="341"/>
        <end position="364"/>
    </location>
</feature>
<comment type="caution">
    <text evidence="10">The sequence shown here is derived from an EMBL/GenBank/DDBJ whole genome shotgun (WGS) entry which is preliminary data.</text>
</comment>
<evidence type="ECO:0000313" key="11">
    <source>
        <dbReference type="Proteomes" id="UP000630805"/>
    </source>
</evidence>